<reference evidence="1 2" key="1">
    <citation type="submission" date="2016-10" db="EMBL/GenBank/DDBJ databases">
        <title>Evaluation of Human, Veterinary and Environmental Mycobacterium chelonae Isolates by Core Genome Phylogenomic Analysis, Targeted Gene Comparison, and Anti-microbial Susceptibility Patterns: A Tale of Mistaken Identities.</title>
        <authorList>
            <person name="Fogelson S.B."/>
            <person name="Camus A.C."/>
            <person name="Lorenz W."/>
            <person name="Vasireddy R."/>
            <person name="Vasireddy S."/>
            <person name="Smith T."/>
            <person name="Brown-Elliott B.A."/>
            <person name="Wallace R.J.Jr."/>
            <person name="Hasan N.A."/>
            <person name="Reischl U."/>
            <person name="Sanchez S."/>
        </authorList>
    </citation>
    <scope>NUCLEOTIDE SEQUENCE [LARGE SCALE GENOMIC DNA]</scope>
    <source>
        <strain evidence="1 2">1559</strain>
    </source>
</reference>
<name>A0A1S1LBL5_9MYCO</name>
<dbReference type="Gene3D" id="3.30.70.20">
    <property type="match status" value="1"/>
</dbReference>
<dbReference type="Proteomes" id="UP000179616">
    <property type="component" value="Unassembled WGS sequence"/>
</dbReference>
<dbReference type="AlphaFoldDB" id="A0A1S1LBL5"/>
<organism evidence="1 2">
    <name type="scientific">Mycobacteroides franklinii</name>
    <dbReference type="NCBI Taxonomy" id="948102"/>
    <lineage>
        <taxon>Bacteria</taxon>
        <taxon>Bacillati</taxon>
        <taxon>Actinomycetota</taxon>
        <taxon>Actinomycetes</taxon>
        <taxon>Mycobacteriales</taxon>
        <taxon>Mycobacteriaceae</taxon>
        <taxon>Mycobacteroides</taxon>
    </lineage>
</organism>
<dbReference type="EMBL" id="MLIK01000019">
    <property type="protein sequence ID" value="OHU22695.1"/>
    <property type="molecule type" value="Genomic_DNA"/>
</dbReference>
<dbReference type="SUPFAM" id="SSF54862">
    <property type="entry name" value="4Fe-4S ferredoxins"/>
    <property type="match status" value="1"/>
</dbReference>
<evidence type="ECO:0000313" key="1">
    <source>
        <dbReference type="EMBL" id="OHU22695.1"/>
    </source>
</evidence>
<accession>A0A1S1LBL5</accession>
<evidence type="ECO:0000313" key="2">
    <source>
        <dbReference type="Proteomes" id="UP000179616"/>
    </source>
</evidence>
<proteinExistence type="predicted"/>
<sequence length="57" mass="5602">MGSGYCVVQHPDLFGADADGTAVPLMAATLTDAQAQGAAAAAHICPAGAIEVHHTSL</sequence>
<comment type="caution">
    <text evidence="1">The sequence shown here is derived from an EMBL/GenBank/DDBJ whole genome shotgun (WGS) entry which is preliminary data.</text>
</comment>
<dbReference type="Pfam" id="PF13459">
    <property type="entry name" value="Fer4_15"/>
    <property type="match status" value="1"/>
</dbReference>
<gene>
    <name evidence="1" type="ORF">BKG76_11040</name>
</gene>
<protein>
    <submittedName>
        <fullName evidence="1">Ferredoxin</fullName>
    </submittedName>
</protein>
<dbReference type="STRING" id="948102.BKG76_11040"/>